<dbReference type="Proteomes" id="UP000007523">
    <property type="component" value="Chromosome"/>
</dbReference>
<feature type="transmembrane region" description="Helical" evidence="1">
    <location>
        <begin position="136"/>
        <end position="155"/>
    </location>
</feature>
<accession>H6NA15</accession>
<keyword evidence="3" id="KW-1185">Reference proteome</keyword>
<feature type="transmembrane region" description="Helical" evidence="1">
    <location>
        <begin position="47"/>
        <end position="70"/>
    </location>
</feature>
<name>H6NA15_9BACL</name>
<dbReference type="AlphaFoldDB" id="H6NA15"/>
<evidence type="ECO:0000256" key="1">
    <source>
        <dbReference type="SAM" id="Phobius"/>
    </source>
</evidence>
<protein>
    <submittedName>
        <fullName evidence="2">Uncharacterized protein</fullName>
    </submittedName>
</protein>
<organism evidence="2 3">
    <name type="scientific">Paenibacillus mucilaginosus 3016</name>
    <dbReference type="NCBI Taxonomy" id="1116391"/>
    <lineage>
        <taxon>Bacteria</taxon>
        <taxon>Bacillati</taxon>
        <taxon>Bacillota</taxon>
        <taxon>Bacilli</taxon>
        <taxon>Bacillales</taxon>
        <taxon>Paenibacillaceae</taxon>
        <taxon>Paenibacillus</taxon>
    </lineage>
</organism>
<feature type="transmembrane region" description="Helical" evidence="1">
    <location>
        <begin position="82"/>
        <end position="104"/>
    </location>
</feature>
<evidence type="ECO:0000313" key="2">
    <source>
        <dbReference type="EMBL" id="AFC28859.1"/>
    </source>
</evidence>
<reference evidence="2 3" key="1">
    <citation type="journal article" date="2012" name="J. Bacteriol.">
        <title>Complete Genome Sequence of Paenibacillus mucilaginosus 3016, a Bacterium Functional as Microbial Fertilizer.</title>
        <authorList>
            <person name="Ma M."/>
            <person name="Wang Z."/>
            <person name="Li L."/>
            <person name="Jiang X."/>
            <person name="Guan D."/>
            <person name="Cao F."/>
            <person name="Chen H."/>
            <person name="Wang X."/>
            <person name="Shen D."/>
            <person name="Du B."/>
            <person name="Li J."/>
        </authorList>
    </citation>
    <scope>NUCLEOTIDE SEQUENCE [LARGE SCALE GENOMIC DNA]</scope>
    <source>
        <strain evidence="2 3">3016</strain>
    </source>
</reference>
<feature type="transmembrane region" description="Helical" evidence="1">
    <location>
        <begin position="12"/>
        <end position="35"/>
    </location>
</feature>
<keyword evidence="1" id="KW-1133">Transmembrane helix</keyword>
<proteinExistence type="predicted"/>
<keyword evidence="1" id="KW-0472">Membrane</keyword>
<dbReference type="KEGG" id="pmq:PM3016_1955"/>
<dbReference type="EMBL" id="CP003235">
    <property type="protein sequence ID" value="AFC28859.1"/>
    <property type="molecule type" value="Genomic_DNA"/>
</dbReference>
<dbReference type="HOGENOM" id="CLU_1813897_0_0_9"/>
<sequence length="170" mass="19053">MQYPWIRITLLSCWLFGGFYLLTFFVTAMSYSLIWRIPADMFRDVSWIFYGVLFSVLPYVPMGGLLYSYLGRRPLILTVHAAGVGFLVEKGIGVFLAAMMASGFPSSWYGQDYPGSGHALLCEELPMYCSGFVESYYLWGTAASLVSVYAGTLICRSLRTTSMKKEKDAS</sequence>
<gene>
    <name evidence="2" type="ORF">PM3016_1955</name>
</gene>
<evidence type="ECO:0000313" key="3">
    <source>
        <dbReference type="Proteomes" id="UP000007523"/>
    </source>
</evidence>
<keyword evidence="1" id="KW-0812">Transmembrane</keyword>